<accession>A0ABU5JSH3</accession>
<keyword evidence="1" id="KW-0472">Membrane</keyword>
<evidence type="ECO:0000313" key="5">
    <source>
        <dbReference type="EMBL" id="MDZ5606389.1"/>
    </source>
</evidence>
<name>A0ABU5JSH3_9BACI</name>
<feature type="transmembrane region" description="Helical" evidence="1">
    <location>
        <begin position="310"/>
        <end position="331"/>
    </location>
</feature>
<dbReference type="Pfam" id="PF11797">
    <property type="entry name" value="WxLIP_HBD"/>
    <property type="match status" value="1"/>
</dbReference>
<dbReference type="Pfam" id="PF06030">
    <property type="entry name" value="WxLIP_PGBD"/>
    <property type="match status" value="1"/>
</dbReference>
<feature type="signal peptide" evidence="2">
    <location>
        <begin position="1"/>
        <end position="26"/>
    </location>
</feature>
<organism evidence="5 6">
    <name type="scientific">Bacillus bingmayongensis</name>
    <dbReference type="NCBI Taxonomy" id="1150157"/>
    <lineage>
        <taxon>Bacteria</taxon>
        <taxon>Bacillati</taxon>
        <taxon>Bacillota</taxon>
        <taxon>Bacilli</taxon>
        <taxon>Bacillales</taxon>
        <taxon>Bacillaceae</taxon>
        <taxon>Bacillus</taxon>
    </lineage>
</organism>
<proteinExistence type="predicted"/>
<sequence length="345" mass="38916">MRKNTLLAFLGILVFSLIKLAPLASAAEFNFGVYTVIPENQIDKQKSYFNLKMEPNQKQTLTIQLKNDTANDVVIEPKIHSATTNINGVVEYGPTKAERDSSLPYELGDLIKTDEEITIPAKGSKDLHLQVTMPEKEFTGVLAGGITLEEKKASQKNTKDVEKGLSIENKYAYVVGVTLQENDEKVKQDLKLHDVKAGQVNARNVINATLQNPTATYLNQFEVDAKITEKGKDKALYTSKKQGMQMAPNSNFDYPVSLNGEKLEPGTYTLHVKAKSTEESWEFTKDFTIKDTEAKQLNSKDVSIEEPNYLWWYIAGVLFILLAGGLLWFLLWRKKKKKKEQEMND</sequence>
<reference evidence="6" key="1">
    <citation type="submission" date="2023-11" db="EMBL/GenBank/DDBJ databases">
        <title>Genome Sequence of Bacillus pseudomycoides stain BUPM19.</title>
        <authorList>
            <person name="Farhat A."/>
        </authorList>
    </citation>
    <scope>NUCLEOTIDE SEQUENCE [LARGE SCALE GENOMIC DNA]</scope>
    <source>
        <strain evidence="6">BUPM19</strain>
    </source>
</reference>
<keyword evidence="1" id="KW-0812">Transmembrane</keyword>
<dbReference type="Proteomes" id="UP001291930">
    <property type="component" value="Unassembled WGS sequence"/>
</dbReference>
<keyword evidence="2" id="KW-0732">Signal</keyword>
<feature type="domain" description="WxL Interacting Protein peptidoglycan binding" evidence="3">
    <location>
        <begin position="31"/>
        <end position="150"/>
    </location>
</feature>
<feature type="domain" description="WxL Interacting Protein host binding" evidence="4">
    <location>
        <begin position="162"/>
        <end position="298"/>
    </location>
</feature>
<keyword evidence="6" id="KW-1185">Reference proteome</keyword>
<protein>
    <submittedName>
        <fullName evidence="5">DUF916 and DUF3324 domain-containing protein</fullName>
    </submittedName>
</protein>
<evidence type="ECO:0000313" key="6">
    <source>
        <dbReference type="Proteomes" id="UP001291930"/>
    </source>
</evidence>
<evidence type="ECO:0000259" key="4">
    <source>
        <dbReference type="Pfam" id="PF11797"/>
    </source>
</evidence>
<evidence type="ECO:0000259" key="3">
    <source>
        <dbReference type="Pfam" id="PF06030"/>
    </source>
</evidence>
<feature type="chain" id="PRO_5046905473" evidence="2">
    <location>
        <begin position="27"/>
        <end position="345"/>
    </location>
</feature>
<gene>
    <name evidence="5" type="ORF">U2I54_04530</name>
</gene>
<comment type="caution">
    <text evidence="5">The sequence shown here is derived from an EMBL/GenBank/DDBJ whole genome shotgun (WGS) entry which is preliminary data.</text>
</comment>
<dbReference type="EMBL" id="JAXOVW010000006">
    <property type="protein sequence ID" value="MDZ5606389.1"/>
    <property type="molecule type" value="Genomic_DNA"/>
</dbReference>
<dbReference type="InterPro" id="IPR010317">
    <property type="entry name" value="WxLIP_PGBD"/>
</dbReference>
<evidence type="ECO:0000256" key="1">
    <source>
        <dbReference type="SAM" id="Phobius"/>
    </source>
</evidence>
<keyword evidence="1" id="KW-1133">Transmembrane helix</keyword>
<evidence type="ECO:0000256" key="2">
    <source>
        <dbReference type="SAM" id="SignalP"/>
    </source>
</evidence>
<dbReference type="RefSeq" id="WP_374216946.1">
    <property type="nucleotide sequence ID" value="NZ_JAXOVW010000006.1"/>
</dbReference>
<dbReference type="InterPro" id="IPR021759">
    <property type="entry name" value="WxLIP_HBD"/>
</dbReference>